<gene>
    <name evidence="3" type="ORF">BOKJ2_LOCUS6512</name>
</gene>
<keyword evidence="4" id="KW-1185">Reference proteome</keyword>
<feature type="compositionally biased region" description="Polar residues" evidence="2">
    <location>
        <begin position="889"/>
        <end position="899"/>
    </location>
</feature>
<evidence type="ECO:0000313" key="4">
    <source>
        <dbReference type="Proteomes" id="UP000614601"/>
    </source>
</evidence>
<feature type="compositionally biased region" description="Polar residues" evidence="2">
    <location>
        <begin position="799"/>
        <end position="818"/>
    </location>
</feature>
<feature type="coiled-coil region" evidence="1">
    <location>
        <begin position="675"/>
        <end position="742"/>
    </location>
</feature>
<feature type="region of interest" description="Disordered" evidence="2">
    <location>
        <begin position="155"/>
        <end position="221"/>
    </location>
</feature>
<feature type="region of interest" description="Disordered" evidence="2">
    <location>
        <begin position="799"/>
        <end position="871"/>
    </location>
</feature>
<evidence type="ECO:0000256" key="2">
    <source>
        <dbReference type="SAM" id="MobiDB-lite"/>
    </source>
</evidence>
<feature type="compositionally biased region" description="Polar residues" evidence="2">
    <location>
        <begin position="235"/>
        <end position="245"/>
    </location>
</feature>
<accession>A0A811KIY9</accession>
<feature type="region of interest" description="Disordered" evidence="2">
    <location>
        <begin position="889"/>
        <end position="945"/>
    </location>
</feature>
<evidence type="ECO:0000313" key="3">
    <source>
        <dbReference type="EMBL" id="CAD5216276.1"/>
    </source>
</evidence>
<feature type="compositionally biased region" description="Polar residues" evidence="2">
    <location>
        <begin position="253"/>
        <end position="263"/>
    </location>
</feature>
<feature type="compositionally biased region" description="Low complexity" evidence="2">
    <location>
        <begin position="28"/>
        <end position="38"/>
    </location>
</feature>
<feature type="compositionally biased region" description="Polar residues" evidence="2">
    <location>
        <begin position="923"/>
        <end position="933"/>
    </location>
</feature>
<organism evidence="3 4">
    <name type="scientific">Bursaphelenchus okinawaensis</name>
    <dbReference type="NCBI Taxonomy" id="465554"/>
    <lineage>
        <taxon>Eukaryota</taxon>
        <taxon>Metazoa</taxon>
        <taxon>Ecdysozoa</taxon>
        <taxon>Nematoda</taxon>
        <taxon>Chromadorea</taxon>
        <taxon>Rhabditida</taxon>
        <taxon>Tylenchina</taxon>
        <taxon>Tylenchomorpha</taxon>
        <taxon>Aphelenchoidea</taxon>
        <taxon>Aphelenchoididae</taxon>
        <taxon>Bursaphelenchus</taxon>
    </lineage>
</organism>
<name>A0A811KIY9_9BILA</name>
<evidence type="ECO:0000256" key="1">
    <source>
        <dbReference type="SAM" id="Coils"/>
    </source>
</evidence>
<dbReference type="AlphaFoldDB" id="A0A811KIY9"/>
<protein>
    <recommendedName>
        <fullName evidence="5">AIP3 domain-containing protein</fullName>
    </recommendedName>
</protein>
<evidence type="ECO:0008006" key="5">
    <source>
        <dbReference type="Google" id="ProtNLM"/>
    </source>
</evidence>
<proteinExistence type="predicted"/>
<dbReference type="InterPro" id="IPR051825">
    <property type="entry name" value="SRCIN1"/>
</dbReference>
<feature type="compositionally biased region" description="Low complexity" evidence="2">
    <location>
        <begin position="55"/>
        <end position="92"/>
    </location>
</feature>
<dbReference type="EMBL" id="CAJFDH010000003">
    <property type="protein sequence ID" value="CAD5216276.1"/>
    <property type="molecule type" value="Genomic_DNA"/>
</dbReference>
<feature type="region of interest" description="Disordered" evidence="2">
    <location>
        <begin position="235"/>
        <end position="263"/>
    </location>
</feature>
<feature type="region of interest" description="Disordered" evidence="2">
    <location>
        <begin position="17"/>
        <end position="124"/>
    </location>
</feature>
<dbReference type="GO" id="GO:0005737">
    <property type="term" value="C:cytoplasm"/>
    <property type="evidence" value="ECO:0007669"/>
    <property type="project" value="TreeGrafter"/>
</dbReference>
<keyword evidence="1" id="KW-0175">Coiled coil</keyword>
<dbReference type="Proteomes" id="UP000614601">
    <property type="component" value="Unassembled WGS sequence"/>
</dbReference>
<dbReference type="PANTHER" id="PTHR22741">
    <property type="entry name" value="P140CAP/SNIP-RELATED"/>
    <property type="match status" value="1"/>
</dbReference>
<sequence length="975" mass="109429">MPILKWKPKIQFGIRRIDSMSNKSNSQPTSTLPPLKSLPDPPNDPLTAPSTINGVNRNQNINVPHNHNHNVNNGGQNGNHNLNLNVNHNVNGTRSNYSDRNNYGGNYNDMKGSYSDSKGSYSGSDYQTPVSILHKDSDYGSHYLQIDRLLNNRSKSPRNVRFEDGVGSNSVPATPNSQRRQPQSQNLPHSSVNRPLTSSVNFTPPHALPPTYNPARSTPQPIPMNVVGAETLSGHISDSGISRQSDYGYRQPSPLTVNGRSNGYHSDYGALPQKRMNRDNGHISDDMKRAQQIINTVNANSKNRANAILQQLRSDDGALSESDMSTNEFPYQRLPIPPQRNSSSSVLNAKGTVYLEFNKEVKRSALPMKIYSLEQIKSLFLRSFPALNLQFLNQEHVKIYISDRNSTGDNVLFYELEDISDIRDHCVLKIHQNQAIRGPAPVRFTDSLPTDYISEPEMMDDRNTRYGTYRGPNRPSSVVPTEQARYPVYGSVQNNGRKSSNMLSSSHYEPYYDPYYSDSSQGPRSGSATPVIDKETRFRVENMEKQLSDLSHMVRQALHKDQSEDMLDIGRRLMEMRSDATRLTKPNKSTENGNSINHNNLKLVQRSALHLKAGLNELKDSLRMDAQARGDILRDTFSRLNHRLLLYTSQKEKELLDVKDRASTSKEDTVLDGQKDEHLRSVAQLENTIQQLEDRIEERRVSVLNKNQKLRMNEVEELAAQVNGLDQQTDSLKAEFQNLEEGVNRHLNKYRDEIAKDMEFLRREPLNLESFQRRCAALQNMLQTMRKLALVQDPAMYTKGQNGTNKMTVSNGNGVNGHSRQDLPPLPNSNRIPSPNPGRLLNGSAAQPTSQPTRPPSQLPKPTPPSITAQNNSANVLDSILDELNHTANSLPTLDQPNGVNGYEGSPPKSPPKSPSKLKQFRINENNGTTRPNGTPEKANSVDQRRRVENVGNRIQARPIIPTSVQRTIIIPKSS</sequence>
<feature type="compositionally biased region" description="Low complexity" evidence="2">
    <location>
        <begin position="111"/>
        <end position="124"/>
    </location>
</feature>
<comment type="caution">
    <text evidence="3">The sequence shown here is derived from an EMBL/GenBank/DDBJ whole genome shotgun (WGS) entry which is preliminary data.</text>
</comment>
<feature type="compositionally biased region" description="Polar residues" evidence="2">
    <location>
        <begin position="167"/>
        <end position="202"/>
    </location>
</feature>
<reference evidence="3" key="1">
    <citation type="submission" date="2020-09" db="EMBL/GenBank/DDBJ databases">
        <authorList>
            <person name="Kikuchi T."/>
        </authorList>
    </citation>
    <scope>NUCLEOTIDE SEQUENCE</scope>
    <source>
        <strain evidence="3">SH1</strain>
    </source>
</reference>
<dbReference type="PANTHER" id="PTHR22741:SF10">
    <property type="entry name" value="COILED-COIL DOMAIN-CONTAINING PROTEIN CG32809"/>
    <property type="match status" value="1"/>
</dbReference>
<dbReference type="OrthoDB" id="6022652at2759"/>
<feature type="compositionally biased region" description="Pro residues" evidence="2">
    <location>
        <begin position="853"/>
        <end position="865"/>
    </location>
</feature>
<dbReference type="EMBL" id="CAJFCW020000003">
    <property type="protein sequence ID" value="CAG9105625.1"/>
    <property type="molecule type" value="Genomic_DNA"/>
</dbReference>
<dbReference type="Gene3D" id="1.20.58.1540">
    <property type="entry name" value="Actin interacting protein 3, C-terminal domain"/>
    <property type="match status" value="1"/>
</dbReference>
<feature type="compositionally biased region" description="Polar residues" evidence="2">
    <location>
        <begin position="93"/>
        <end position="105"/>
    </location>
</feature>
<dbReference type="Proteomes" id="UP000783686">
    <property type="component" value="Unassembled WGS sequence"/>
</dbReference>
<feature type="region of interest" description="Disordered" evidence="2">
    <location>
        <begin position="514"/>
        <end position="533"/>
    </location>
</feature>